<dbReference type="InterPro" id="IPR035965">
    <property type="entry name" value="PAS-like_dom_sf"/>
</dbReference>
<dbReference type="InterPro" id="IPR003661">
    <property type="entry name" value="HisK_dim/P_dom"/>
</dbReference>
<dbReference type="Gene3D" id="6.10.340.10">
    <property type="match status" value="1"/>
</dbReference>
<dbReference type="Proteomes" id="UP000197025">
    <property type="component" value="Unassembled WGS sequence"/>
</dbReference>
<comment type="subcellular location">
    <subcellularLocation>
        <location evidence="3">Cell membrane</location>
    </subcellularLocation>
    <subcellularLocation>
        <location evidence="2">Membrane</location>
        <topology evidence="2">Multi-pass membrane protein</topology>
    </subcellularLocation>
</comment>
<reference evidence="20" key="1">
    <citation type="submission" date="2017-06" db="EMBL/GenBank/DDBJ databases">
        <authorList>
            <person name="Varghese N."/>
            <person name="Submissions S."/>
        </authorList>
    </citation>
    <scope>NUCLEOTIDE SEQUENCE [LARGE SCALE GENOMIC DNA]</scope>
    <source>
        <strain evidence="20">JAD2</strain>
    </source>
</reference>
<feature type="domain" description="PAS" evidence="17">
    <location>
        <begin position="737"/>
        <end position="782"/>
    </location>
</feature>
<dbReference type="InterPro" id="IPR050351">
    <property type="entry name" value="BphY/WalK/GraS-like"/>
</dbReference>
<dbReference type="SMART" id="SM00388">
    <property type="entry name" value="HisKA"/>
    <property type="match status" value="1"/>
</dbReference>
<dbReference type="CDD" id="cd00075">
    <property type="entry name" value="HATPase"/>
    <property type="match status" value="1"/>
</dbReference>
<keyword evidence="20" id="KW-1185">Reference proteome</keyword>
<dbReference type="CDD" id="cd00082">
    <property type="entry name" value="HisKA"/>
    <property type="match status" value="1"/>
</dbReference>
<keyword evidence="14 15" id="KW-0472">Membrane</keyword>
<dbReference type="FunFam" id="3.30.565.10:FF:000023">
    <property type="entry name" value="PAS domain-containing sensor histidine kinase"/>
    <property type="match status" value="1"/>
</dbReference>
<feature type="transmembrane region" description="Helical" evidence="15">
    <location>
        <begin position="155"/>
        <end position="176"/>
    </location>
</feature>
<keyword evidence="7" id="KW-0808">Transferase</keyword>
<dbReference type="CDD" id="cd00130">
    <property type="entry name" value="PAS"/>
    <property type="match status" value="1"/>
</dbReference>
<dbReference type="NCBIfam" id="TIGR00229">
    <property type="entry name" value="sensory_box"/>
    <property type="match status" value="1"/>
</dbReference>
<dbReference type="GO" id="GO:0030295">
    <property type="term" value="F:protein kinase activator activity"/>
    <property type="evidence" value="ECO:0007669"/>
    <property type="project" value="TreeGrafter"/>
</dbReference>
<gene>
    <name evidence="19" type="ORF">SAMN02746019_00020850</name>
</gene>
<dbReference type="InterPro" id="IPR003660">
    <property type="entry name" value="HAMP_dom"/>
</dbReference>
<dbReference type="SUPFAM" id="SSF47384">
    <property type="entry name" value="Homodimeric domain of signal transducing histidine kinase"/>
    <property type="match status" value="1"/>
</dbReference>
<keyword evidence="6" id="KW-0597">Phosphoprotein</keyword>
<proteinExistence type="predicted"/>
<protein>
    <recommendedName>
        <fullName evidence="4">histidine kinase</fullName>
        <ecNumber evidence="4">2.7.13.3</ecNumber>
    </recommendedName>
</protein>
<evidence type="ECO:0000256" key="13">
    <source>
        <dbReference type="ARBA" id="ARBA00023012"/>
    </source>
</evidence>
<dbReference type="FunCoup" id="A0A212PVP1">
    <property type="interactions" value="223"/>
</dbReference>
<dbReference type="GO" id="GO:0005886">
    <property type="term" value="C:plasma membrane"/>
    <property type="evidence" value="ECO:0007669"/>
    <property type="project" value="UniProtKB-SubCell"/>
</dbReference>
<evidence type="ECO:0000256" key="3">
    <source>
        <dbReference type="ARBA" id="ARBA00004236"/>
    </source>
</evidence>
<feature type="transmembrane region" description="Helical" evidence="15">
    <location>
        <begin position="188"/>
        <end position="213"/>
    </location>
</feature>
<dbReference type="InterPro" id="IPR004358">
    <property type="entry name" value="Sig_transdc_His_kin-like_C"/>
</dbReference>
<dbReference type="EC" id="2.7.13.3" evidence="4"/>
<dbReference type="OrthoDB" id="9767900at2"/>
<evidence type="ECO:0000313" key="19">
    <source>
        <dbReference type="EMBL" id="SNB51020.1"/>
    </source>
</evidence>
<comment type="catalytic activity">
    <reaction evidence="1">
        <text>ATP + protein L-histidine = ADP + protein N-phospho-L-histidine.</text>
        <dbReference type="EC" id="2.7.13.3"/>
    </reaction>
</comment>
<dbReference type="PANTHER" id="PTHR42878:SF7">
    <property type="entry name" value="SENSOR HISTIDINE KINASE GLRK"/>
    <property type="match status" value="1"/>
</dbReference>
<feature type="transmembrane region" description="Helical" evidence="15">
    <location>
        <begin position="124"/>
        <end position="143"/>
    </location>
</feature>
<evidence type="ECO:0000256" key="9">
    <source>
        <dbReference type="ARBA" id="ARBA00022741"/>
    </source>
</evidence>
<dbReference type="PANTHER" id="PTHR42878">
    <property type="entry name" value="TWO-COMPONENT HISTIDINE KINASE"/>
    <property type="match status" value="1"/>
</dbReference>
<dbReference type="InterPro" id="IPR036890">
    <property type="entry name" value="HATPase_C_sf"/>
</dbReference>
<evidence type="ECO:0000256" key="12">
    <source>
        <dbReference type="ARBA" id="ARBA00022989"/>
    </source>
</evidence>
<evidence type="ECO:0000256" key="11">
    <source>
        <dbReference type="ARBA" id="ARBA00022840"/>
    </source>
</evidence>
<keyword evidence="9" id="KW-0547">Nucleotide-binding</keyword>
<keyword evidence="13" id="KW-0902">Two-component regulatory system</keyword>
<evidence type="ECO:0000313" key="20">
    <source>
        <dbReference type="Proteomes" id="UP000197025"/>
    </source>
</evidence>
<dbReference type="Gene3D" id="1.10.287.130">
    <property type="match status" value="1"/>
</dbReference>
<dbReference type="Pfam" id="PF02518">
    <property type="entry name" value="HATPase_c"/>
    <property type="match status" value="1"/>
</dbReference>
<feature type="transmembrane region" description="Helical" evidence="15">
    <location>
        <begin position="240"/>
        <end position="264"/>
    </location>
</feature>
<dbReference type="GO" id="GO:0007234">
    <property type="term" value="P:osmosensory signaling via phosphorelay pathway"/>
    <property type="evidence" value="ECO:0007669"/>
    <property type="project" value="TreeGrafter"/>
</dbReference>
<dbReference type="GO" id="GO:0000156">
    <property type="term" value="F:phosphorelay response regulator activity"/>
    <property type="evidence" value="ECO:0007669"/>
    <property type="project" value="TreeGrafter"/>
</dbReference>
<dbReference type="InterPro" id="IPR029016">
    <property type="entry name" value="GAF-like_dom_sf"/>
</dbReference>
<dbReference type="SUPFAM" id="SSF55785">
    <property type="entry name" value="PYP-like sensor domain (PAS domain)"/>
    <property type="match status" value="1"/>
</dbReference>
<dbReference type="PROSITE" id="PS50109">
    <property type="entry name" value="HIS_KIN"/>
    <property type="match status" value="1"/>
</dbReference>
<dbReference type="GO" id="GO:0000155">
    <property type="term" value="F:phosphorelay sensor kinase activity"/>
    <property type="evidence" value="ECO:0007669"/>
    <property type="project" value="InterPro"/>
</dbReference>
<dbReference type="InterPro" id="IPR000014">
    <property type="entry name" value="PAS"/>
</dbReference>
<dbReference type="PRINTS" id="PR00344">
    <property type="entry name" value="BCTRLSENSOR"/>
</dbReference>
<evidence type="ECO:0000256" key="15">
    <source>
        <dbReference type="SAM" id="Phobius"/>
    </source>
</evidence>
<evidence type="ECO:0000256" key="7">
    <source>
        <dbReference type="ARBA" id="ARBA00022679"/>
    </source>
</evidence>
<keyword evidence="10" id="KW-0418">Kinase</keyword>
<evidence type="ECO:0000256" key="10">
    <source>
        <dbReference type="ARBA" id="ARBA00022777"/>
    </source>
</evidence>
<feature type="transmembrane region" description="Helical" evidence="15">
    <location>
        <begin position="20"/>
        <end position="36"/>
    </location>
</feature>
<dbReference type="SMART" id="SM00091">
    <property type="entry name" value="PAS"/>
    <property type="match status" value="1"/>
</dbReference>
<dbReference type="PROSITE" id="PS50112">
    <property type="entry name" value="PAS"/>
    <property type="match status" value="1"/>
</dbReference>
<dbReference type="GO" id="GO:0005524">
    <property type="term" value="F:ATP binding"/>
    <property type="evidence" value="ECO:0007669"/>
    <property type="project" value="UniProtKB-KW"/>
</dbReference>
<dbReference type="PROSITE" id="PS50885">
    <property type="entry name" value="HAMP"/>
    <property type="match status" value="1"/>
</dbReference>
<dbReference type="RefSeq" id="WP_088569888.1">
    <property type="nucleotide sequence ID" value="NZ_FYEK01000003.1"/>
</dbReference>
<organism evidence="19 20">
    <name type="scientific">Thermoflexus hugenholtzii JAD2</name>
    <dbReference type="NCBI Taxonomy" id="877466"/>
    <lineage>
        <taxon>Bacteria</taxon>
        <taxon>Bacillati</taxon>
        <taxon>Chloroflexota</taxon>
        <taxon>Thermoflexia</taxon>
        <taxon>Thermoflexales</taxon>
        <taxon>Thermoflexaceae</taxon>
        <taxon>Thermoflexus</taxon>
    </lineage>
</organism>
<dbReference type="AlphaFoldDB" id="A0A212PVP1"/>
<dbReference type="SUPFAM" id="SSF55874">
    <property type="entry name" value="ATPase domain of HSP90 chaperone/DNA topoisomerase II/histidine kinase"/>
    <property type="match status" value="1"/>
</dbReference>
<dbReference type="EMBL" id="FYEK01000003">
    <property type="protein sequence ID" value="SNB51020.1"/>
    <property type="molecule type" value="Genomic_DNA"/>
</dbReference>
<keyword evidence="5" id="KW-1003">Cell membrane</keyword>
<evidence type="ECO:0000256" key="4">
    <source>
        <dbReference type="ARBA" id="ARBA00012438"/>
    </source>
</evidence>
<keyword evidence="8 15" id="KW-0812">Transmembrane</keyword>
<dbReference type="Pfam" id="PF13188">
    <property type="entry name" value="PAS_8"/>
    <property type="match status" value="1"/>
</dbReference>
<sequence length="1078" mass="117901">MRMSFGVLPGNLVGPGSAWGWGWTAIGFLVLFALWGRRAQDLRGLRRVDPSSLAGFALLAFLTALTPVLSWERFSGLPFRVGFPLFLWLPYLIWGGQLGPGAVGLIGLLAGAAAGFLQDGRFLHLPWIVALDAALISALLFQNDVGRPFRILRQPLVAAGIGWAGWGLFQAISWGAFYPSWPEALDGIWTLTATVALPSGVSALICGGIAQVLHARWPERFRTRQPPHWPVYTHRIQTRFLVFFGLWMSVLILALFGGVVALAIRQAYEERTRALDRGVRRATEQLMYFLHTGDTLLMDLAALGIPPDAMPVTVALTLQRFVQTGPIYQAVLWVDETGEVQAAYPAEERLRGLLVPERAAMAQARLARSVVHTEVHRLPDGQAGLSFVAPLAGEPARGFLIGRVRVAQHPALREVLASLSEIAPAGQGFVVDREGRILMHPEAEALLDLFPLPAALPAGTLVQPIISPSGTVEEVLLRRLPGTDWWAVIRYPRAALIRRAAERALPAGGILLGFSLIGALLFGIVSRLLARRLERLARAAGRMAGGDLEAPILSDGPDEIGQLAEAMERARHGLRARMADLSLLLELNRRLMEVEDLARGLPEVARALERATAANLVRLLLPGPGGSLRVFTAAGEVPPEPLDHACWEQVDAHTEPVWIGPGVRPDDLAPALRSERAPRVLGVFPIHLGEERVGAAWLAFPSSHRAGSSERQLIRLILSQAAVFIARARLYEAITAERERLRAVLECSPDPLMLVDARGNLLDLNPAAERFLGTHASRALGQPLAALLRDAELLALLQEGVPPGQVRSRELHRADGRVLWAGRYDLRLRDGREIGRLLFLRDITPFKALDRLKSDLIAAISHDLRSPLTYMRGFVTMLGMAGPLTSRQQEYVEKIMGGIDQMTRMIEDLMDLRRIEEGIGQRGICRLGDLIRDVFHEFQPQAMARGLRMTMEVKAPGVVHGDPAWLRRAIANLVDNAIKYTPEGGTITIGLAEAGGEAVIWVRDTGIGIAPGDQARIFEKFYRARRQETAHVKGSGLGLALVKSIAEWHGGRVWVESRLGHGSTFYLAIPQALPSDAP</sequence>
<dbReference type="SUPFAM" id="SSF55781">
    <property type="entry name" value="GAF domain-like"/>
    <property type="match status" value="1"/>
</dbReference>
<name>A0A212PVP1_9CHLR</name>
<dbReference type="InterPro" id="IPR003018">
    <property type="entry name" value="GAF"/>
</dbReference>
<dbReference type="InterPro" id="IPR036097">
    <property type="entry name" value="HisK_dim/P_sf"/>
</dbReference>
<keyword evidence="12 15" id="KW-1133">Transmembrane helix</keyword>
<dbReference type="SMART" id="SM00065">
    <property type="entry name" value="GAF"/>
    <property type="match status" value="1"/>
</dbReference>
<dbReference type="SUPFAM" id="SSF158472">
    <property type="entry name" value="HAMP domain-like"/>
    <property type="match status" value="1"/>
</dbReference>
<evidence type="ECO:0000256" key="6">
    <source>
        <dbReference type="ARBA" id="ARBA00022553"/>
    </source>
</evidence>
<dbReference type="SMART" id="SM00387">
    <property type="entry name" value="HATPase_c"/>
    <property type="match status" value="1"/>
</dbReference>
<dbReference type="Gene3D" id="3.30.565.10">
    <property type="entry name" value="Histidine kinase-like ATPase, C-terminal domain"/>
    <property type="match status" value="1"/>
</dbReference>
<evidence type="ECO:0000259" key="17">
    <source>
        <dbReference type="PROSITE" id="PS50112"/>
    </source>
</evidence>
<accession>A0A212PVP1</accession>
<evidence type="ECO:0000256" key="2">
    <source>
        <dbReference type="ARBA" id="ARBA00004141"/>
    </source>
</evidence>
<feature type="domain" description="HAMP" evidence="18">
    <location>
        <begin position="527"/>
        <end position="579"/>
    </location>
</feature>
<feature type="transmembrane region" description="Helical" evidence="15">
    <location>
        <begin position="48"/>
        <end position="71"/>
    </location>
</feature>
<evidence type="ECO:0000256" key="14">
    <source>
        <dbReference type="ARBA" id="ARBA00023136"/>
    </source>
</evidence>
<dbReference type="InParanoid" id="A0A212PVP1"/>
<evidence type="ECO:0000256" key="1">
    <source>
        <dbReference type="ARBA" id="ARBA00000085"/>
    </source>
</evidence>
<dbReference type="SMART" id="SM00304">
    <property type="entry name" value="HAMP"/>
    <property type="match status" value="1"/>
</dbReference>
<dbReference type="InterPro" id="IPR003594">
    <property type="entry name" value="HATPase_dom"/>
</dbReference>
<dbReference type="Gene3D" id="3.30.450.20">
    <property type="entry name" value="PAS domain"/>
    <property type="match status" value="1"/>
</dbReference>
<dbReference type="Pfam" id="PF00672">
    <property type="entry name" value="HAMP"/>
    <property type="match status" value="1"/>
</dbReference>
<feature type="domain" description="Histidine kinase" evidence="16">
    <location>
        <begin position="859"/>
        <end position="1073"/>
    </location>
</feature>
<dbReference type="InterPro" id="IPR005467">
    <property type="entry name" value="His_kinase_dom"/>
</dbReference>
<dbReference type="Pfam" id="PF00512">
    <property type="entry name" value="HisKA"/>
    <property type="match status" value="1"/>
</dbReference>
<evidence type="ECO:0000256" key="5">
    <source>
        <dbReference type="ARBA" id="ARBA00022475"/>
    </source>
</evidence>
<dbReference type="CDD" id="cd06225">
    <property type="entry name" value="HAMP"/>
    <property type="match status" value="1"/>
</dbReference>
<evidence type="ECO:0000256" key="8">
    <source>
        <dbReference type="ARBA" id="ARBA00022692"/>
    </source>
</evidence>
<dbReference type="Gene3D" id="3.30.450.40">
    <property type="match status" value="1"/>
</dbReference>
<evidence type="ECO:0000259" key="16">
    <source>
        <dbReference type="PROSITE" id="PS50109"/>
    </source>
</evidence>
<evidence type="ECO:0000259" key="18">
    <source>
        <dbReference type="PROSITE" id="PS50885"/>
    </source>
</evidence>
<dbReference type="CDD" id="cd18774">
    <property type="entry name" value="PDC2_HK_sensor"/>
    <property type="match status" value="1"/>
</dbReference>
<feature type="transmembrane region" description="Helical" evidence="15">
    <location>
        <begin position="507"/>
        <end position="530"/>
    </location>
</feature>
<keyword evidence="11" id="KW-0067">ATP-binding</keyword>